<keyword evidence="3" id="KW-1185">Reference proteome</keyword>
<dbReference type="EMBL" id="KZ613912">
    <property type="protein sequence ID" value="PMD51313.1"/>
    <property type="molecule type" value="Genomic_DNA"/>
</dbReference>
<reference evidence="2 3" key="1">
    <citation type="submission" date="2016-04" db="EMBL/GenBank/DDBJ databases">
        <title>A degradative enzymes factory behind the ericoid mycorrhizal symbiosis.</title>
        <authorList>
            <consortium name="DOE Joint Genome Institute"/>
            <person name="Martino E."/>
            <person name="Morin E."/>
            <person name="Grelet G."/>
            <person name="Kuo A."/>
            <person name="Kohler A."/>
            <person name="Daghino S."/>
            <person name="Barry K."/>
            <person name="Choi C."/>
            <person name="Cichocki N."/>
            <person name="Clum A."/>
            <person name="Copeland A."/>
            <person name="Hainaut M."/>
            <person name="Haridas S."/>
            <person name="Labutti K."/>
            <person name="Lindquist E."/>
            <person name="Lipzen A."/>
            <person name="Khouja H.-R."/>
            <person name="Murat C."/>
            <person name="Ohm R."/>
            <person name="Olson A."/>
            <person name="Spatafora J."/>
            <person name="Veneault-Fourrey C."/>
            <person name="Henrissat B."/>
            <person name="Grigoriev I."/>
            <person name="Martin F."/>
            <person name="Perotto S."/>
        </authorList>
    </citation>
    <scope>NUCLEOTIDE SEQUENCE [LARGE SCALE GENOMIC DNA]</scope>
    <source>
        <strain evidence="2 3">E</strain>
    </source>
</reference>
<keyword evidence="1" id="KW-1133">Transmembrane helix</keyword>
<dbReference type="GeneID" id="36579294"/>
<evidence type="ECO:0000256" key="1">
    <source>
        <dbReference type="SAM" id="Phobius"/>
    </source>
</evidence>
<feature type="transmembrane region" description="Helical" evidence="1">
    <location>
        <begin position="82"/>
        <end position="104"/>
    </location>
</feature>
<proteinExistence type="predicted"/>
<dbReference type="InParanoid" id="A0A2J6SKP0"/>
<keyword evidence="1" id="KW-0812">Transmembrane</keyword>
<organism evidence="2 3">
    <name type="scientific">Hyaloscypha bicolor E</name>
    <dbReference type="NCBI Taxonomy" id="1095630"/>
    <lineage>
        <taxon>Eukaryota</taxon>
        <taxon>Fungi</taxon>
        <taxon>Dikarya</taxon>
        <taxon>Ascomycota</taxon>
        <taxon>Pezizomycotina</taxon>
        <taxon>Leotiomycetes</taxon>
        <taxon>Helotiales</taxon>
        <taxon>Hyaloscyphaceae</taxon>
        <taxon>Hyaloscypha</taxon>
        <taxon>Hyaloscypha bicolor</taxon>
    </lineage>
</organism>
<dbReference type="Proteomes" id="UP000235371">
    <property type="component" value="Unassembled WGS sequence"/>
</dbReference>
<dbReference type="RefSeq" id="XP_024728217.1">
    <property type="nucleotide sequence ID" value="XM_024871212.1"/>
</dbReference>
<evidence type="ECO:0000313" key="3">
    <source>
        <dbReference type="Proteomes" id="UP000235371"/>
    </source>
</evidence>
<gene>
    <name evidence="2" type="ORF">K444DRAFT_228923</name>
</gene>
<evidence type="ECO:0000313" key="2">
    <source>
        <dbReference type="EMBL" id="PMD51313.1"/>
    </source>
</evidence>
<name>A0A2J6SKP0_9HELO</name>
<dbReference type="AlphaFoldDB" id="A0A2J6SKP0"/>
<accession>A0A2J6SKP0</accession>
<protein>
    <submittedName>
        <fullName evidence="2">Uncharacterized protein</fullName>
    </submittedName>
</protein>
<keyword evidence="1" id="KW-0472">Membrane</keyword>
<sequence length="111" mass="12908">MHSFLVRCGEVSRILEQRRCEEENSLKPQARISLNYRAKEYIASHASLPSFYKLHASLVENTTVLEISLLLRDMCFYPVDRLAWYMVHFCLFVLLISTGGCCGCRSRDRML</sequence>